<organism evidence="1">
    <name type="scientific">bioreactor metagenome</name>
    <dbReference type="NCBI Taxonomy" id="1076179"/>
    <lineage>
        <taxon>unclassified sequences</taxon>
        <taxon>metagenomes</taxon>
        <taxon>ecological metagenomes</taxon>
    </lineage>
</organism>
<gene>
    <name evidence="1" type="ORF">SDC9_72074</name>
</gene>
<dbReference type="EMBL" id="VSSQ01004529">
    <property type="protein sequence ID" value="MPM25578.1"/>
    <property type="molecule type" value="Genomic_DNA"/>
</dbReference>
<reference evidence="1" key="1">
    <citation type="submission" date="2019-08" db="EMBL/GenBank/DDBJ databases">
        <authorList>
            <person name="Kucharzyk K."/>
            <person name="Murdoch R.W."/>
            <person name="Higgins S."/>
            <person name="Loffler F."/>
        </authorList>
    </citation>
    <scope>NUCLEOTIDE SEQUENCE</scope>
</reference>
<name>A0A644YCB0_9ZZZZ</name>
<sequence>MESGQNGGLTFLFNMQIHLKGKLIALQLFQQGFAVGFDDMAVQKGRANKIGGSKPQNTGNVFTAGSVNAIGIGFPGPAIGSYYCGHKRFIGVLTGQVGK</sequence>
<evidence type="ECO:0000313" key="1">
    <source>
        <dbReference type="EMBL" id="MPM25578.1"/>
    </source>
</evidence>
<comment type="caution">
    <text evidence="1">The sequence shown here is derived from an EMBL/GenBank/DDBJ whole genome shotgun (WGS) entry which is preliminary data.</text>
</comment>
<proteinExistence type="predicted"/>
<accession>A0A644YCB0</accession>
<dbReference type="AlphaFoldDB" id="A0A644YCB0"/>
<protein>
    <submittedName>
        <fullName evidence="1">Uncharacterized protein</fullName>
    </submittedName>
</protein>